<accession>A0ABZ0PI29</accession>
<gene>
    <name evidence="1" type="ORF">R9Z33_00050</name>
</gene>
<dbReference type="EMBL" id="CP137852">
    <property type="protein sequence ID" value="WPB85280.1"/>
    <property type="molecule type" value="Genomic_DNA"/>
</dbReference>
<keyword evidence="2" id="KW-1185">Reference proteome</keyword>
<name>A0ABZ0PI29_9PROT</name>
<proteinExistence type="predicted"/>
<reference evidence="1 2" key="1">
    <citation type="submission" date="2023-11" db="EMBL/GenBank/DDBJ databases">
        <title>Arctic aerobic anoxygenic photoheterotroph Sediminicoccus rosea KRV36 adapts its photosynthesis to long days of polar summer.</title>
        <authorList>
            <person name="Tomasch J."/>
            <person name="Kopejtka K."/>
            <person name="Bily T."/>
            <person name="Gardiner A.T."/>
            <person name="Gardian Z."/>
            <person name="Shivaramu S."/>
            <person name="Koblizek M."/>
            <person name="Engelhardt F."/>
            <person name="Kaftan D."/>
        </authorList>
    </citation>
    <scope>NUCLEOTIDE SEQUENCE [LARGE SCALE GENOMIC DNA]</scope>
    <source>
        <strain evidence="1 2">R-30</strain>
    </source>
</reference>
<protein>
    <submittedName>
        <fullName evidence="1">Uncharacterized protein</fullName>
    </submittedName>
</protein>
<evidence type="ECO:0000313" key="2">
    <source>
        <dbReference type="Proteomes" id="UP001305521"/>
    </source>
</evidence>
<organism evidence="1 2">
    <name type="scientific">Sediminicoccus rosea</name>
    <dbReference type="NCBI Taxonomy" id="1225128"/>
    <lineage>
        <taxon>Bacteria</taxon>
        <taxon>Pseudomonadati</taxon>
        <taxon>Pseudomonadota</taxon>
        <taxon>Alphaproteobacteria</taxon>
        <taxon>Acetobacterales</taxon>
        <taxon>Roseomonadaceae</taxon>
        <taxon>Sediminicoccus</taxon>
    </lineage>
</organism>
<dbReference type="Pfam" id="PF25948">
    <property type="entry name" value="DUF7986"/>
    <property type="match status" value="1"/>
</dbReference>
<dbReference type="InterPro" id="IPR058292">
    <property type="entry name" value="DUF7986"/>
</dbReference>
<dbReference type="RefSeq" id="WP_318649246.1">
    <property type="nucleotide sequence ID" value="NZ_CP137852.1"/>
</dbReference>
<evidence type="ECO:0000313" key="1">
    <source>
        <dbReference type="EMBL" id="WPB85280.1"/>
    </source>
</evidence>
<dbReference type="Proteomes" id="UP001305521">
    <property type="component" value="Chromosome"/>
</dbReference>
<sequence>MSSTAYEAYRAIRERILSAAARRIPQASAASQGRALGVWHEKEVRVSNEAQFQLVLDLGVLGPVGGHTRALDREAKAGDYPEGSEEARVLAALSRAHFTFFRVGATHPEGGVMAEDLLRGTPLHIQDQMLAREEAQGCAFAGRLMRLDGFEMTCGALAPLSDEVIEALLGRPAPVQPIPRFLPSLTPLVPEDVAALRAAALAEDFVARVYRTSLEHGLLGPLPA</sequence>